<name>A0ABR5SJZ4_9BACT</name>
<keyword evidence="1" id="KW-0732">Signal</keyword>
<dbReference type="Gene3D" id="1.10.4030.10">
    <property type="entry name" value="Porin chaperone SurA, peptide-binding domain"/>
    <property type="match status" value="1"/>
</dbReference>
<evidence type="ECO:0000313" key="3">
    <source>
        <dbReference type="Proteomes" id="UP000060487"/>
    </source>
</evidence>
<comment type="caution">
    <text evidence="2">The sequence shown here is derived from an EMBL/GenBank/DDBJ whole genome shotgun (WGS) entry which is preliminary data.</text>
</comment>
<protein>
    <recommendedName>
        <fullName evidence="4">Peptidylprolyl isomerase</fullName>
    </recommendedName>
</protein>
<feature type="chain" id="PRO_5046739227" description="Peptidylprolyl isomerase" evidence="1">
    <location>
        <begin position="22"/>
        <end position="161"/>
    </location>
</feature>
<dbReference type="InterPro" id="IPR027304">
    <property type="entry name" value="Trigger_fact/SurA_dom_sf"/>
</dbReference>
<dbReference type="Proteomes" id="UP000060487">
    <property type="component" value="Unassembled WGS sequence"/>
</dbReference>
<feature type="signal peptide" evidence="1">
    <location>
        <begin position="1"/>
        <end position="21"/>
    </location>
</feature>
<dbReference type="RefSeq" id="WP_085050622.1">
    <property type="nucleotide sequence ID" value="NZ_LNQR01000001.1"/>
</dbReference>
<evidence type="ECO:0000256" key="1">
    <source>
        <dbReference type="SAM" id="SignalP"/>
    </source>
</evidence>
<keyword evidence="3" id="KW-1185">Reference proteome</keyword>
<gene>
    <name evidence="2" type="ORF">ASN18_0087</name>
</gene>
<proteinExistence type="predicted"/>
<evidence type="ECO:0000313" key="2">
    <source>
        <dbReference type="EMBL" id="KWT95158.1"/>
    </source>
</evidence>
<dbReference type="SUPFAM" id="SSF109998">
    <property type="entry name" value="Triger factor/SurA peptide-binding domain-like"/>
    <property type="match status" value="1"/>
</dbReference>
<dbReference type="EMBL" id="LNQR01000001">
    <property type="protein sequence ID" value="KWT95158.1"/>
    <property type="molecule type" value="Genomic_DNA"/>
</dbReference>
<sequence>MKKIYLTIVLILTILCGSPQAELIDRVCAFVDNDAIIFSEFIKTYNDTKARIPNITKDEVLNTMVNRVLLKRAASAMKIIGTDEDKIISEYIDLKVRSYVIIKEEDIEGFYNGHKKEFAGADLADVRADIEKLLTEEDVNTRLAALLTELRKQAYVKIQAE</sequence>
<reference evidence="2 3" key="1">
    <citation type="submission" date="2015-11" db="EMBL/GenBank/DDBJ databases">
        <authorList>
            <person name="Lin W."/>
        </authorList>
    </citation>
    <scope>NUCLEOTIDE SEQUENCE [LARGE SCALE GENOMIC DNA]</scope>
    <source>
        <strain evidence="2 3">HCH-1</strain>
    </source>
</reference>
<accession>A0ABR5SJZ4</accession>
<organism evidence="2 3">
    <name type="scientific">Candidatus Magnetominusculus xianensis</name>
    <dbReference type="NCBI Taxonomy" id="1748249"/>
    <lineage>
        <taxon>Bacteria</taxon>
        <taxon>Pseudomonadati</taxon>
        <taxon>Nitrospirota</taxon>
        <taxon>Nitrospiria</taxon>
        <taxon>Nitrospirales</taxon>
        <taxon>Nitrospiraceae</taxon>
        <taxon>Candidatus Magnetominusculus</taxon>
    </lineage>
</organism>
<evidence type="ECO:0008006" key="4">
    <source>
        <dbReference type="Google" id="ProtNLM"/>
    </source>
</evidence>